<accession>A0A673NQP4</accession>
<dbReference type="Proteomes" id="UP000472270">
    <property type="component" value="Unassembled WGS sequence"/>
</dbReference>
<feature type="compositionally biased region" description="Gly residues" evidence="1">
    <location>
        <begin position="69"/>
        <end position="92"/>
    </location>
</feature>
<keyword evidence="4" id="KW-1185">Reference proteome</keyword>
<dbReference type="AlphaFoldDB" id="A0A673NQP4"/>
<dbReference type="GO" id="GO:0003779">
    <property type="term" value="F:actin binding"/>
    <property type="evidence" value="ECO:0007669"/>
    <property type="project" value="InterPro"/>
</dbReference>
<evidence type="ECO:0000313" key="3">
    <source>
        <dbReference type="Ensembl" id="ENSSRHP00000104083.1"/>
    </source>
</evidence>
<name>A0A673NQP4_9TELE</name>
<reference evidence="3" key="2">
    <citation type="submission" date="2025-09" db="UniProtKB">
        <authorList>
            <consortium name="Ensembl"/>
        </authorList>
    </citation>
    <scope>IDENTIFICATION</scope>
</reference>
<proteinExistence type="predicted"/>
<feature type="compositionally biased region" description="Pro residues" evidence="1">
    <location>
        <begin position="1"/>
        <end position="18"/>
    </location>
</feature>
<feature type="compositionally biased region" description="Low complexity" evidence="1">
    <location>
        <begin position="235"/>
        <end position="246"/>
    </location>
</feature>
<feature type="domain" description="WH2" evidence="2">
    <location>
        <begin position="36"/>
        <end position="53"/>
    </location>
</feature>
<evidence type="ECO:0000313" key="4">
    <source>
        <dbReference type="Proteomes" id="UP000472270"/>
    </source>
</evidence>
<feature type="compositionally biased region" description="Pro residues" evidence="1">
    <location>
        <begin position="223"/>
        <end position="234"/>
    </location>
</feature>
<evidence type="ECO:0000256" key="1">
    <source>
        <dbReference type="SAM" id="MobiDB-lite"/>
    </source>
</evidence>
<dbReference type="SMART" id="SM00246">
    <property type="entry name" value="WH2"/>
    <property type="match status" value="1"/>
</dbReference>
<dbReference type="PROSITE" id="PS51082">
    <property type="entry name" value="WH2"/>
    <property type="match status" value="1"/>
</dbReference>
<feature type="compositionally biased region" description="Low complexity" evidence="1">
    <location>
        <begin position="132"/>
        <end position="164"/>
    </location>
</feature>
<dbReference type="InterPro" id="IPR003124">
    <property type="entry name" value="WH2_dom"/>
</dbReference>
<reference evidence="3" key="1">
    <citation type="submission" date="2025-08" db="UniProtKB">
        <authorList>
            <consortium name="Ensembl"/>
        </authorList>
    </citation>
    <scope>IDENTIFICATION</scope>
</reference>
<feature type="compositionally biased region" description="Pro residues" evidence="1">
    <location>
        <begin position="297"/>
        <end position="317"/>
    </location>
</feature>
<feature type="region of interest" description="Disordered" evidence="1">
    <location>
        <begin position="1"/>
        <end position="347"/>
    </location>
</feature>
<evidence type="ECO:0000259" key="2">
    <source>
        <dbReference type="PROSITE" id="PS51082"/>
    </source>
</evidence>
<dbReference type="Ensembl" id="ENSSRHT00000106875.1">
    <property type="protein sequence ID" value="ENSSRHP00000104083.1"/>
    <property type="gene ID" value="ENSSRHG00000050862.1"/>
</dbReference>
<sequence>SKMPIPPPPPPGGPPPPTLSQTNTTPPKLSRDEAKGRGALLTDICKGPKLKKVGIVNDRSAPMIEKPKGSGGGVSGGGGSSALGQPVGGLFQGGVPKLRPVGDGSAGRSALHHPGTRSAAPRPPGSHDDPDSPSQQDSPPESGRSQRPSLPDLSRSPSGGSSPSTGMKHSSSAPPPPPPMSRRGNAPPAPPQKATAPSYNREKPLPPTPGQRGPSPAPVRENAPPPPVKPPPSPASSRLSSSSSSLAPPPPPYRQQSGVSNGPSSPVNEAAPELPQRHNSLSKKPSAGGHTPTRGHAPPPPPSPTPQPARPPPPAREPPGRGAAPPVPGQPSRNGRDAPPPLPRPSAMDTLPFPVPFVHYSFCLKKCYTNIYFYLSLPTDDFESKYSFHPLDDFPPPEDYRHFTKIYPSKANRVMRGAPPLPPVGR</sequence>
<organism evidence="3 4">
    <name type="scientific">Sinocyclocheilus rhinocerous</name>
    <dbReference type="NCBI Taxonomy" id="307959"/>
    <lineage>
        <taxon>Eukaryota</taxon>
        <taxon>Metazoa</taxon>
        <taxon>Chordata</taxon>
        <taxon>Craniata</taxon>
        <taxon>Vertebrata</taxon>
        <taxon>Euteleostomi</taxon>
        <taxon>Actinopterygii</taxon>
        <taxon>Neopterygii</taxon>
        <taxon>Teleostei</taxon>
        <taxon>Ostariophysi</taxon>
        <taxon>Cypriniformes</taxon>
        <taxon>Cyprinidae</taxon>
        <taxon>Cyprininae</taxon>
        <taxon>Sinocyclocheilus</taxon>
    </lineage>
</organism>
<protein>
    <submittedName>
        <fullName evidence="3">WAS/WASL interacting protein family, member 2b</fullName>
    </submittedName>
</protein>
<feature type="compositionally biased region" description="Polar residues" evidence="1">
    <location>
        <begin position="254"/>
        <end position="267"/>
    </location>
</feature>
<feature type="compositionally biased region" description="Low complexity" evidence="1">
    <location>
        <begin position="181"/>
        <end position="197"/>
    </location>
</feature>